<gene>
    <name evidence="3" type="ORF">MSAN_00938900</name>
</gene>
<feature type="compositionally biased region" description="Acidic residues" evidence="1">
    <location>
        <begin position="427"/>
        <end position="444"/>
    </location>
</feature>
<evidence type="ECO:0000256" key="1">
    <source>
        <dbReference type="SAM" id="MobiDB-lite"/>
    </source>
</evidence>
<dbReference type="EMBL" id="JACAZH010000006">
    <property type="protein sequence ID" value="KAF7366806.1"/>
    <property type="molecule type" value="Genomic_DNA"/>
</dbReference>
<feature type="region of interest" description="Disordered" evidence="1">
    <location>
        <begin position="414"/>
        <end position="444"/>
    </location>
</feature>
<dbReference type="AlphaFoldDB" id="A0A8H7DCQ9"/>
<name>A0A8H7DCQ9_9AGAR</name>
<comment type="caution">
    <text evidence="3">The sequence shown here is derived from an EMBL/GenBank/DDBJ whole genome shotgun (WGS) entry which is preliminary data.</text>
</comment>
<evidence type="ECO:0000313" key="4">
    <source>
        <dbReference type="Proteomes" id="UP000623467"/>
    </source>
</evidence>
<sequence length="444" mass="50185">MFDRLNMVTIFSLPNELLEAIAAAGQEERIAELYSSYHDRRLGGGGHFGVTDNPSSSRDFKSEWTLSHVSHRFRDVIVGAPALWTLIDAYRYKRRLVEILELYFQRSRFLEFSATLCGLIVIINPAILAQVLQHADRMKTLRFELSMAGEVEGLRSSLANVAAPHLQRLEIEYRDHDSETVAISLFSATPRLSFLKIRGSLELPTAPWAALTHLELQRFLRYDDDPRNFEYFSTVIKKCPMLVHLRIHIFFEVAGRDQVHIPTLKFLHVWIPGGGEHGDPGLLHAVNLFDTPALTEFVAVFDRLFPALISFSFISEDHGSRCDTNTYTTVDSRISPRSFAPFPALSTLTLINICFTASLVQDLWGPDSLPWPLLKSITLCPPAILFEDVRSALQAAMDSKRQCGQPFPEVKLFHPLGSPKNWRDESFADVEDDSEGDETVPEEV</sequence>
<evidence type="ECO:0000313" key="3">
    <source>
        <dbReference type="EMBL" id="KAF7366806.1"/>
    </source>
</evidence>
<organism evidence="3 4">
    <name type="scientific">Mycena sanguinolenta</name>
    <dbReference type="NCBI Taxonomy" id="230812"/>
    <lineage>
        <taxon>Eukaryota</taxon>
        <taxon>Fungi</taxon>
        <taxon>Dikarya</taxon>
        <taxon>Basidiomycota</taxon>
        <taxon>Agaricomycotina</taxon>
        <taxon>Agaricomycetes</taxon>
        <taxon>Agaricomycetidae</taxon>
        <taxon>Agaricales</taxon>
        <taxon>Marasmiineae</taxon>
        <taxon>Mycenaceae</taxon>
        <taxon>Mycena</taxon>
    </lineage>
</organism>
<keyword evidence="2" id="KW-0472">Membrane</keyword>
<protein>
    <submittedName>
        <fullName evidence="3">F-box domain-containing protein</fullName>
    </submittedName>
</protein>
<dbReference type="OrthoDB" id="3155440at2759"/>
<dbReference type="Proteomes" id="UP000623467">
    <property type="component" value="Unassembled WGS sequence"/>
</dbReference>
<reference evidence="3" key="1">
    <citation type="submission" date="2020-05" db="EMBL/GenBank/DDBJ databases">
        <title>Mycena genomes resolve the evolution of fungal bioluminescence.</title>
        <authorList>
            <person name="Tsai I.J."/>
        </authorList>
    </citation>
    <scope>NUCLEOTIDE SEQUENCE</scope>
    <source>
        <strain evidence="3">160909Yilan</strain>
    </source>
</reference>
<accession>A0A8H7DCQ9</accession>
<keyword evidence="4" id="KW-1185">Reference proteome</keyword>
<keyword evidence="2" id="KW-1133">Transmembrane helix</keyword>
<feature type="transmembrane region" description="Helical" evidence="2">
    <location>
        <begin position="112"/>
        <end position="132"/>
    </location>
</feature>
<evidence type="ECO:0000256" key="2">
    <source>
        <dbReference type="SAM" id="Phobius"/>
    </source>
</evidence>
<proteinExistence type="predicted"/>
<keyword evidence="2" id="KW-0812">Transmembrane</keyword>